<feature type="compositionally biased region" description="Basic and acidic residues" evidence="1">
    <location>
        <begin position="7"/>
        <end position="17"/>
    </location>
</feature>
<dbReference type="Proteomes" id="UP000319094">
    <property type="component" value="Unassembled WGS sequence"/>
</dbReference>
<dbReference type="EMBL" id="VFON01000001">
    <property type="protein sequence ID" value="TQL42728.1"/>
    <property type="molecule type" value="Genomic_DNA"/>
</dbReference>
<protein>
    <submittedName>
        <fullName evidence="2">Uncharacterized protein</fullName>
    </submittedName>
</protein>
<dbReference type="AlphaFoldDB" id="A0A542Y3U1"/>
<name>A0A542Y3U1_9MICO</name>
<keyword evidence="3" id="KW-1185">Reference proteome</keyword>
<evidence type="ECO:0000313" key="2">
    <source>
        <dbReference type="EMBL" id="TQL42728.1"/>
    </source>
</evidence>
<evidence type="ECO:0000313" key="3">
    <source>
        <dbReference type="Proteomes" id="UP000319094"/>
    </source>
</evidence>
<proteinExistence type="predicted"/>
<gene>
    <name evidence="2" type="ORF">FB468_0733</name>
</gene>
<dbReference type="STRING" id="55969.SD72_01080"/>
<accession>A0A542Y3U1</accession>
<dbReference type="OrthoDB" id="4988297at2"/>
<reference evidence="2 3" key="1">
    <citation type="submission" date="2019-06" db="EMBL/GenBank/DDBJ databases">
        <title>Sequencing the genomes of 1000 actinobacteria strains.</title>
        <authorList>
            <person name="Klenk H.-P."/>
        </authorList>
    </citation>
    <scope>NUCLEOTIDE SEQUENCE [LARGE SCALE GENOMIC DNA]</scope>
    <source>
        <strain evidence="2 3">DSM 8803</strain>
    </source>
</reference>
<dbReference type="RefSeq" id="WP_141886141.1">
    <property type="nucleotide sequence ID" value="NZ_BAAAUY010000013.1"/>
</dbReference>
<sequence>MGKASRLKAERAADRKGRLVSVGQRGTPEEELSAATSVVGELFGIEADCAAAAGLLVAIGDELGHALRPRPVAAIIRETKSNTLLAMGPKATKKFSPEQIAGMENHRPGGRDTGHLVVTSDEHKLLLDPNMRQLGNVGVDAPSILIRVRSTEPESGEWQFRHEGLEILYFVDDENRALLPHYENAHRESRMYAQAIAEGIRAGVDPIEIAARMKKS</sequence>
<organism evidence="2 3">
    <name type="scientific">Leucobacter komagatae</name>
    <dbReference type="NCBI Taxonomy" id="55969"/>
    <lineage>
        <taxon>Bacteria</taxon>
        <taxon>Bacillati</taxon>
        <taxon>Actinomycetota</taxon>
        <taxon>Actinomycetes</taxon>
        <taxon>Micrococcales</taxon>
        <taxon>Microbacteriaceae</taxon>
        <taxon>Leucobacter</taxon>
    </lineage>
</organism>
<comment type="caution">
    <text evidence="2">The sequence shown here is derived from an EMBL/GenBank/DDBJ whole genome shotgun (WGS) entry which is preliminary data.</text>
</comment>
<evidence type="ECO:0000256" key="1">
    <source>
        <dbReference type="SAM" id="MobiDB-lite"/>
    </source>
</evidence>
<feature type="region of interest" description="Disordered" evidence="1">
    <location>
        <begin position="1"/>
        <end position="27"/>
    </location>
</feature>